<reference evidence="3" key="1">
    <citation type="submission" date="2025-08" db="UniProtKB">
        <authorList>
            <consortium name="Ensembl"/>
        </authorList>
    </citation>
    <scope>IDENTIFICATION</scope>
</reference>
<dbReference type="PANTHER" id="PTHR32297:SF1">
    <property type="entry name" value="SODIUM CHANNEL MODIFIER 1"/>
    <property type="match status" value="1"/>
</dbReference>
<dbReference type="InterPro" id="IPR033570">
    <property type="entry name" value="SCNM1"/>
</dbReference>
<feature type="compositionally biased region" description="Basic and acidic residues" evidence="1">
    <location>
        <begin position="96"/>
        <end position="108"/>
    </location>
</feature>
<dbReference type="Ensembl" id="ENSVKKT00000001664.1">
    <property type="protein sequence ID" value="ENSVKKP00000001607.1"/>
    <property type="gene ID" value="ENSVKKG00000001333.1"/>
</dbReference>
<feature type="compositionally biased region" description="Acidic residues" evidence="1">
    <location>
        <begin position="129"/>
        <end position="138"/>
    </location>
</feature>
<evidence type="ECO:0000259" key="2">
    <source>
        <dbReference type="Pfam" id="PF15805"/>
    </source>
</evidence>
<feature type="domain" description="Sodium channel modifier 1 acidic C-terminal" evidence="2">
    <location>
        <begin position="97"/>
        <end position="141"/>
    </location>
</feature>
<dbReference type="InterPro" id="IPR031625">
    <property type="entry name" value="SCNM1_acidic"/>
</dbReference>
<dbReference type="PANTHER" id="PTHR32297">
    <property type="entry name" value="SODIUM CHANNEL MODIFIER 1"/>
    <property type="match status" value="1"/>
</dbReference>
<dbReference type="GO" id="GO:0008380">
    <property type="term" value="P:RNA splicing"/>
    <property type="evidence" value="ECO:0007669"/>
    <property type="project" value="InterPro"/>
</dbReference>
<name>A0A8D2KQZ3_VARKO</name>
<accession>A0A8D2KQZ3</accession>
<organism evidence="3 4">
    <name type="scientific">Varanus komodoensis</name>
    <name type="common">Komodo dragon</name>
    <dbReference type="NCBI Taxonomy" id="61221"/>
    <lineage>
        <taxon>Eukaryota</taxon>
        <taxon>Metazoa</taxon>
        <taxon>Chordata</taxon>
        <taxon>Craniata</taxon>
        <taxon>Vertebrata</taxon>
        <taxon>Euteleostomi</taxon>
        <taxon>Lepidosauria</taxon>
        <taxon>Squamata</taxon>
        <taxon>Bifurcata</taxon>
        <taxon>Unidentata</taxon>
        <taxon>Episquamata</taxon>
        <taxon>Toxicofera</taxon>
        <taxon>Anguimorpha</taxon>
        <taxon>Paleoanguimorpha</taxon>
        <taxon>Varanoidea</taxon>
        <taxon>Varanidae</taxon>
        <taxon>Varanus</taxon>
    </lineage>
</organism>
<proteinExistence type="predicted"/>
<evidence type="ECO:0000313" key="4">
    <source>
        <dbReference type="Proteomes" id="UP000694545"/>
    </source>
</evidence>
<evidence type="ECO:0000313" key="3">
    <source>
        <dbReference type="Ensembl" id="ENSVKKP00000001607.1"/>
    </source>
</evidence>
<dbReference type="Pfam" id="PF15805">
    <property type="entry name" value="SCNM1_acidic"/>
    <property type="match status" value="1"/>
</dbReference>
<keyword evidence="4" id="KW-1185">Reference proteome</keyword>
<dbReference type="AlphaFoldDB" id="A0A8D2KQZ3"/>
<dbReference type="Proteomes" id="UP000694545">
    <property type="component" value="Unplaced"/>
</dbReference>
<reference evidence="3" key="2">
    <citation type="submission" date="2025-09" db="UniProtKB">
        <authorList>
            <consortium name="Ensembl"/>
        </authorList>
    </citation>
    <scope>IDENTIFICATION</scope>
</reference>
<evidence type="ECO:0000256" key="1">
    <source>
        <dbReference type="SAM" id="MobiDB-lite"/>
    </source>
</evidence>
<protein>
    <recommendedName>
        <fullName evidence="2">Sodium channel modifier 1 acidic C-terminal domain-containing protein</fullName>
    </recommendedName>
</protein>
<sequence>PCIVWNREAKGSTDPSPARTPSGFRDAEEAALSEPWNSAPVGEDRAVGVESAHPASLPRPTDVKAESQEESALGKKQRRKRKAPPGAATPSGPDHLTPEKRQALEHYLRLKSSGWVQDGSGKWVKDENVEFDSDEEEPPALTLS</sequence>
<feature type="region of interest" description="Disordered" evidence="1">
    <location>
        <begin position="1"/>
        <end position="144"/>
    </location>
</feature>
<dbReference type="GO" id="GO:0005634">
    <property type="term" value="C:nucleus"/>
    <property type="evidence" value="ECO:0007669"/>
    <property type="project" value="TreeGrafter"/>
</dbReference>